<name>A0A4C2A3Y9_EUMVA</name>
<organism evidence="1 2">
    <name type="scientific">Eumeta variegata</name>
    <name type="common">Bagworm moth</name>
    <name type="synonym">Eumeta japonica</name>
    <dbReference type="NCBI Taxonomy" id="151549"/>
    <lineage>
        <taxon>Eukaryota</taxon>
        <taxon>Metazoa</taxon>
        <taxon>Ecdysozoa</taxon>
        <taxon>Arthropoda</taxon>
        <taxon>Hexapoda</taxon>
        <taxon>Insecta</taxon>
        <taxon>Pterygota</taxon>
        <taxon>Neoptera</taxon>
        <taxon>Endopterygota</taxon>
        <taxon>Lepidoptera</taxon>
        <taxon>Glossata</taxon>
        <taxon>Ditrysia</taxon>
        <taxon>Tineoidea</taxon>
        <taxon>Psychidae</taxon>
        <taxon>Oiketicinae</taxon>
        <taxon>Eumeta</taxon>
    </lineage>
</organism>
<dbReference type="EMBL" id="BGZK01002432">
    <property type="protein sequence ID" value="GBP93889.1"/>
    <property type="molecule type" value="Genomic_DNA"/>
</dbReference>
<evidence type="ECO:0000313" key="2">
    <source>
        <dbReference type="Proteomes" id="UP000299102"/>
    </source>
</evidence>
<dbReference type="Proteomes" id="UP000299102">
    <property type="component" value="Unassembled WGS sequence"/>
</dbReference>
<dbReference type="AlphaFoldDB" id="A0A4C2A3Y9"/>
<sequence>MSAGSGDGSVLEVAEGAPLVVQCSCVLISHSSGFSMVQHCRMLCALPLCNMKIRLQVTVKWCHAWSGAAAPSRGSLHVHKAPMRPTLVRVLPRSVLAPALVPTADRRTPLARCRRV</sequence>
<keyword evidence="2" id="KW-1185">Reference proteome</keyword>
<protein>
    <submittedName>
        <fullName evidence="1">Uncharacterized protein</fullName>
    </submittedName>
</protein>
<gene>
    <name evidence="1" type="ORF">EVAR_85776_1</name>
</gene>
<reference evidence="1 2" key="1">
    <citation type="journal article" date="2019" name="Commun. Biol.">
        <title>The bagworm genome reveals a unique fibroin gene that provides high tensile strength.</title>
        <authorList>
            <person name="Kono N."/>
            <person name="Nakamura H."/>
            <person name="Ohtoshi R."/>
            <person name="Tomita M."/>
            <person name="Numata K."/>
            <person name="Arakawa K."/>
        </authorList>
    </citation>
    <scope>NUCLEOTIDE SEQUENCE [LARGE SCALE GENOMIC DNA]</scope>
</reference>
<proteinExistence type="predicted"/>
<evidence type="ECO:0000313" key="1">
    <source>
        <dbReference type="EMBL" id="GBP93889.1"/>
    </source>
</evidence>
<accession>A0A4C2A3Y9</accession>
<comment type="caution">
    <text evidence="1">The sequence shown here is derived from an EMBL/GenBank/DDBJ whole genome shotgun (WGS) entry which is preliminary data.</text>
</comment>